<feature type="chain" id="PRO_5015706639" description="Knottin scorpion toxin-like domain-containing protein" evidence="1">
    <location>
        <begin position="27"/>
        <end position="110"/>
    </location>
</feature>
<dbReference type="Proteomes" id="UP000243499">
    <property type="component" value="Chromosome 6"/>
</dbReference>
<reference evidence="2" key="1">
    <citation type="submission" date="2018-04" db="EMBL/GenBank/DDBJ databases">
        <title>WGS assembly of Panicum hallii.</title>
        <authorList>
            <person name="Lovell J."/>
            <person name="Jenkins J."/>
            <person name="Lowry D."/>
            <person name="Mamidi S."/>
            <person name="Sreedasyam A."/>
            <person name="Weng X."/>
            <person name="Barry K."/>
            <person name="Bonette J."/>
            <person name="Campitelli B."/>
            <person name="Daum C."/>
            <person name="Gordon S."/>
            <person name="Gould B."/>
            <person name="Lipzen A."/>
            <person name="Macqueen A."/>
            <person name="Palacio-Mejia J."/>
            <person name="Plott C."/>
            <person name="Shakirov E."/>
            <person name="Shu S."/>
            <person name="Yoshinaga Y."/>
            <person name="Zane M."/>
            <person name="Rokhsar D."/>
            <person name="Grimwood J."/>
            <person name="Schmutz J."/>
            <person name="Juenger T."/>
        </authorList>
    </citation>
    <scope>NUCLEOTIDE SEQUENCE [LARGE SCALE GENOMIC DNA]</scope>
    <source>
        <strain evidence="2">FIL2</strain>
    </source>
</reference>
<name>A0A2T8IFL4_9POAL</name>
<keyword evidence="1" id="KW-0732">Signal</keyword>
<organism evidence="2">
    <name type="scientific">Panicum hallii</name>
    <dbReference type="NCBI Taxonomy" id="206008"/>
    <lineage>
        <taxon>Eukaryota</taxon>
        <taxon>Viridiplantae</taxon>
        <taxon>Streptophyta</taxon>
        <taxon>Embryophyta</taxon>
        <taxon>Tracheophyta</taxon>
        <taxon>Spermatophyta</taxon>
        <taxon>Magnoliopsida</taxon>
        <taxon>Liliopsida</taxon>
        <taxon>Poales</taxon>
        <taxon>Poaceae</taxon>
        <taxon>PACMAD clade</taxon>
        <taxon>Panicoideae</taxon>
        <taxon>Panicodae</taxon>
        <taxon>Paniceae</taxon>
        <taxon>Panicinae</taxon>
        <taxon>Panicum</taxon>
        <taxon>Panicum sect. Panicum</taxon>
    </lineage>
</organism>
<dbReference type="AlphaFoldDB" id="A0A2T8IFL4"/>
<dbReference type="EMBL" id="CM008051">
    <property type="protein sequence ID" value="PVH36455.1"/>
    <property type="molecule type" value="Genomic_DNA"/>
</dbReference>
<evidence type="ECO:0008006" key="3">
    <source>
        <dbReference type="Google" id="ProtNLM"/>
    </source>
</evidence>
<proteinExistence type="predicted"/>
<evidence type="ECO:0000256" key="1">
    <source>
        <dbReference type="SAM" id="SignalP"/>
    </source>
</evidence>
<gene>
    <name evidence="2" type="ORF">PAHAL_6G076600</name>
</gene>
<feature type="signal peptide" evidence="1">
    <location>
        <begin position="1"/>
        <end position="26"/>
    </location>
</feature>
<protein>
    <recommendedName>
        <fullName evidence="3">Knottin scorpion toxin-like domain-containing protein</fullName>
    </recommendedName>
</protein>
<accession>A0A2T8IFL4</accession>
<sequence length="110" mass="12048">MVLIKDAAVVFFVVSIISSMSPCCQAGGCHGCARPPRSPSLLPPPSRKRSTPCIRASFEGEFCRDEMCTPECASHGHTSSNAYCKSLKRHKWECCCPTQCLIMRYNASMG</sequence>
<evidence type="ECO:0000313" key="2">
    <source>
        <dbReference type="EMBL" id="PVH36455.1"/>
    </source>
</evidence>
<dbReference type="Gramene" id="PVH36455">
    <property type="protein sequence ID" value="PVH36455"/>
    <property type="gene ID" value="PAHAL_6G076600"/>
</dbReference>